<dbReference type="STRING" id="662367.SAMN05216167_101776"/>
<dbReference type="AlphaFoldDB" id="A0A1I1HUA2"/>
<evidence type="ECO:0000313" key="2">
    <source>
        <dbReference type="Proteomes" id="UP000198598"/>
    </source>
</evidence>
<gene>
    <name evidence="1" type="ORF">SAMN05216167_101776</name>
</gene>
<dbReference type="RefSeq" id="WP_093823099.1">
    <property type="nucleotide sequence ID" value="NZ_FOLQ01000001.1"/>
</dbReference>
<dbReference type="EMBL" id="FOLQ01000001">
    <property type="protein sequence ID" value="SFC27142.1"/>
    <property type="molecule type" value="Genomic_DNA"/>
</dbReference>
<keyword evidence="2" id="KW-1185">Reference proteome</keyword>
<accession>A0A1I1HUA2</accession>
<sequence>MILITTTIETKQSTTKDREAYERFLKGVKRMVIKKEEERKTATERYKNDPHLQQTIAELRKLNGTNQSTTN</sequence>
<name>A0A1I1HUA2_9BACT</name>
<evidence type="ECO:0000313" key="1">
    <source>
        <dbReference type="EMBL" id="SFC27142.1"/>
    </source>
</evidence>
<protein>
    <submittedName>
        <fullName evidence="1">Uncharacterized protein</fullName>
    </submittedName>
</protein>
<proteinExistence type="predicted"/>
<organism evidence="1 2">
    <name type="scientific">Spirosoma endophyticum</name>
    <dbReference type="NCBI Taxonomy" id="662367"/>
    <lineage>
        <taxon>Bacteria</taxon>
        <taxon>Pseudomonadati</taxon>
        <taxon>Bacteroidota</taxon>
        <taxon>Cytophagia</taxon>
        <taxon>Cytophagales</taxon>
        <taxon>Cytophagaceae</taxon>
        <taxon>Spirosoma</taxon>
    </lineage>
</organism>
<reference evidence="1 2" key="1">
    <citation type="submission" date="2016-10" db="EMBL/GenBank/DDBJ databases">
        <authorList>
            <person name="de Groot N.N."/>
        </authorList>
    </citation>
    <scope>NUCLEOTIDE SEQUENCE [LARGE SCALE GENOMIC DNA]</scope>
    <source>
        <strain evidence="1 2">DSM 26130</strain>
    </source>
</reference>
<dbReference type="Proteomes" id="UP000198598">
    <property type="component" value="Unassembled WGS sequence"/>
</dbReference>